<evidence type="ECO:0000256" key="8">
    <source>
        <dbReference type="RuleBase" id="RU364100"/>
    </source>
</evidence>
<organism evidence="10 11">
    <name type="scientific">Hydrogenophaga intermedia</name>
    <dbReference type="NCBI Taxonomy" id="65786"/>
    <lineage>
        <taxon>Bacteria</taxon>
        <taxon>Pseudomonadati</taxon>
        <taxon>Pseudomonadota</taxon>
        <taxon>Betaproteobacteria</taxon>
        <taxon>Burkholderiales</taxon>
        <taxon>Comamonadaceae</taxon>
        <taxon>Hydrogenophaga</taxon>
    </lineage>
</organism>
<evidence type="ECO:0000256" key="9">
    <source>
        <dbReference type="SAM" id="MobiDB-lite"/>
    </source>
</evidence>
<dbReference type="PANTHER" id="PTHR13604">
    <property type="entry name" value="DC12-RELATED"/>
    <property type="match status" value="1"/>
</dbReference>
<dbReference type="GO" id="GO:0008233">
    <property type="term" value="F:peptidase activity"/>
    <property type="evidence" value="ECO:0007669"/>
    <property type="project" value="UniProtKB-KW"/>
</dbReference>
<sequence length="254" mass="28607">MGSMCNIYGTLSEEQLELFLGLDDQMSWEQPTWAPVLGPLARGPFVIRGLRPMVGQWGMIPPGSRDRVPRLPPKPGQQQGARMGTNNARRERMKTAPTFRRAWADGHRCLIPAAWFQEPYWGITHADPLTRWEKSVAWRFARADGEPWMLAGLWGTWTDPASGEMVANFTMITQNCDGHRLLALMHKPDVDPRTKEPLPVEKQDKRTVVPIERSAWRTWLEGTQAEAEALITVPPAEAFAHGPADPTSEVRLPL</sequence>
<keyword evidence="5" id="KW-0190">Covalent protein-DNA linkage</keyword>
<dbReference type="SUPFAM" id="SSF143081">
    <property type="entry name" value="BB1717-like"/>
    <property type="match status" value="1"/>
</dbReference>
<evidence type="ECO:0000313" key="10">
    <source>
        <dbReference type="EMBL" id="CDN87338.1"/>
    </source>
</evidence>
<dbReference type="EMBL" id="CCAE010000010">
    <property type="protein sequence ID" value="CDN87338.1"/>
    <property type="molecule type" value="Genomic_DNA"/>
</dbReference>
<evidence type="ECO:0000256" key="2">
    <source>
        <dbReference type="ARBA" id="ARBA00022670"/>
    </source>
</evidence>
<dbReference type="PANTHER" id="PTHR13604:SF0">
    <property type="entry name" value="ABASIC SITE PROCESSING PROTEIN HMCES"/>
    <property type="match status" value="1"/>
</dbReference>
<dbReference type="EC" id="3.4.-.-" evidence="8"/>
<keyword evidence="6" id="KW-0238">DNA-binding</keyword>
<dbReference type="GO" id="GO:0006508">
    <property type="term" value="P:proteolysis"/>
    <property type="evidence" value="ECO:0007669"/>
    <property type="project" value="UniProtKB-KW"/>
</dbReference>
<dbReference type="InterPro" id="IPR036590">
    <property type="entry name" value="SRAP-like"/>
</dbReference>
<dbReference type="GO" id="GO:0016829">
    <property type="term" value="F:lyase activity"/>
    <property type="evidence" value="ECO:0007669"/>
    <property type="project" value="UniProtKB-KW"/>
</dbReference>
<evidence type="ECO:0000256" key="7">
    <source>
        <dbReference type="ARBA" id="ARBA00023239"/>
    </source>
</evidence>
<keyword evidence="11" id="KW-1185">Reference proteome</keyword>
<dbReference type="Gene3D" id="3.90.1680.10">
    <property type="entry name" value="SOS response associated peptidase-like"/>
    <property type="match status" value="1"/>
</dbReference>
<proteinExistence type="inferred from homology"/>
<evidence type="ECO:0000256" key="3">
    <source>
        <dbReference type="ARBA" id="ARBA00022763"/>
    </source>
</evidence>
<reference evidence="11" key="1">
    <citation type="submission" date="2014-11" db="EMBL/GenBank/DDBJ databases">
        <title>Draft genome sequence of Hydrogenophaga intermedia S1.</title>
        <authorList>
            <person name="Gan H.M."/>
            <person name="Chew T.H."/>
            <person name="Stolz A."/>
        </authorList>
    </citation>
    <scope>NUCLEOTIDE SEQUENCE [LARGE SCALE GENOMIC DNA]</scope>
    <source>
        <strain evidence="11">S1</strain>
    </source>
</reference>
<gene>
    <name evidence="10" type="ORF">BN948_01758</name>
</gene>
<evidence type="ECO:0000256" key="6">
    <source>
        <dbReference type="ARBA" id="ARBA00023125"/>
    </source>
</evidence>
<keyword evidence="2 8" id="KW-0645">Protease</keyword>
<evidence type="ECO:0000256" key="4">
    <source>
        <dbReference type="ARBA" id="ARBA00022801"/>
    </source>
</evidence>
<dbReference type="Proteomes" id="UP000028878">
    <property type="component" value="Unassembled WGS sequence"/>
</dbReference>
<dbReference type="GO" id="GO:0003697">
    <property type="term" value="F:single-stranded DNA binding"/>
    <property type="evidence" value="ECO:0007669"/>
    <property type="project" value="InterPro"/>
</dbReference>
<evidence type="ECO:0000256" key="5">
    <source>
        <dbReference type="ARBA" id="ARBA00023124"/>
    </source>
</evidence>
<keyword evidence="4 8" id="KW-0378">Hydrolase</keyword>
<evidence type="ECO:0000313" key="11">
    <source>
        <dbReference type="Proteomes" id="UP000028878"/>
    </source>
</evidence>
<feature type="compositionally biased region" description="Polar residues" evidence="9">
    <location>
        <begin position="76"/>
        <end position="87"/>
    </location>
</feature>
<evidence type="ECO:0000256" key="1">
    <source>
        <dbReference type="ARBA" id="ARBA00008136"/>
    </source>
</evidence>
<comment type="similarity">
    <text evidence="1 8">Belongs to the SOS response-associated peptidase family.</text>
</comment>
<feature type="region of interest" description="Disordered" evidence="9">
    <location>
        <begin position="61"/>
        <end position="89"/>
    </location>
</feature>
<keyword evidence="3" id="KW-0227">DNA damage</keyword>
<name>A0A1L1PBH9_HYDIT</name>
<dbReference type="Pfam" id="PF02586">
    <property type="entry name" value="SRAP"/>
    <property type="match status" value="1"/>
</dbReference>
<dbReference type="AlphaFoldDB" id="A0A1L1PBH9"/>
<keyword evidence="7" id="KW-0456">Lyase</keyword>
<dbReference type="InterPro" id="IPR003738">
    <property type="entry name" value="SRAP"/>
</dbReference>
<accession>A0A1L1PBH9</accession>
<protein>
    <recommendedName>
        <fullName evidence="8">Abasic site processing protein</fullName>
        <ecNumber evidence="8">3.4.-.-</ecNumber>
    </recommendedName>
</protein>
<dbReference type="GO" id="GO:0106300">
    <property type="term" value="P:protein-DNA covalent cross-linking repair"/>
    <property type="evidence" value="ECO:0007669"/>
    <property type="project" value="InterPro"/>
</dbReference>